<dbReference type="EMBL" id="AP024238">
    <property type="protein sequence ID" value="BCO28920.1"/>
    <property type="molecule type" value="Genomic_DNA"/>
</dbReference>
<evidence type="ECO:0008006" key="3">
    <source>
        <dbReference type="Google" id="ProtNLM"/>
    </source>
</evidence>
<accession>A0ABN6DAD1</accession>
<evidence type="ECO:0000313" key="1">
    <source>
        <dbReference type="EMBL" id="BCO28920.1"/>
    </source>
</evidence>
<keyword evidence="2" id="KW-1185">Reference proteome</keyword>
<dbReference type="SUPFAM" id="SSF56059">
    <property type="entry name" value="Glutathione synthetase ATP-binding domain-like"/>
    <property type="match status" value="1"/>
</dbReference>
<protein>
    <recommendedName>
        <fullName evidence="3">ATP-grasp domain-containing protein</fullName>
    </recommendedName>
</protein>
<reference evidence="1 2" key="1">
    <citation type="journal article" date="2021" name="Microbiol. Spectr.">
        <title>A Single Bacterium Capable of Oxidation and Reduction of Iron at Circumneutral pH.</title>
        <authorList>
            <person name="Kato S."/>
            <person name="Ohkuma M."/>
        </authorList>
    </citation>
    <scope>NUCLEOTIDE SEQUENCE [LARGE SCALE GENOMIC DNA]</scope>
    <source>
        <strain evidence="1 2">MIZ03</strain>
    </source>
</reference>
<sequence length="404" mass="44289">MNLSQPPLMGLAHLMRLAFNGQSLMPLAETLKARAEQNPLDANALMDLSIALQLHGLRDVGLDTLSLALQSSRVYELPASRPVTLRLLAIMGPGDLMANAPLAFLLEDSDISLTMLYLLPGEPMPEYLPEHDVAFIAMSDTSQTHELLAQLAQAVPSWPKPVLVQPEGILRTSRENAYALLKDAPGVYVPPTAQTTRQALEVFCAGQAALGELLPDGAFPLIIRPLDSHAGHGLEKVAEVAELARYLAASTETDFFIASFIDYSGADGLFRKYRVVLVDGVPFAGHMGVSAHWMIHYLNAGMVESAEKRAEEEAFMRDFETDFAQRHRVGLRSVYERFGLDYLVMDCAETRDGALFVFEVDAGAVVHSMDPPDMFPYKVPAMQKVFDAFHALLRRAALKGTAHS</sequence>
<proteinExistence type="predicted"/>
<dbReference type="Proteomes" id="UP000824366">
    <property type="component" value="Chromosome"/>
</dbReference>
<organism evidence="1 2">
    <name type="scientific">Rhodoferax lithotrophicus</name>
    <dbReference type="NCBI Taxonomy" id="2798804"/>
    <lineage>
        <taxon>Bacteria</taxon>
        <taxon>Pseudomonadati</taxon>
        <taxon>Pseudomonadota</taxon>
        <taxon>Betaproteobacteria</taxon>
        <taxon>Burkholderiales</taxon>
        <taxon>Comamonadaceae</taxon>
        <taxon>Rhodoferax</taxon>
    </lineage>
</organism>
<name>A0ABN6DAD1_9BURK</name>
<evidence type="ECO:0000313" key="2">
    <source>
        <dbReference type="Proteomes" id="UP000824366"/>
    </source>
</evidence>
<dbReference type="RefSeq" id="WP_223904828.1">
    <property type="nucleotide sequence ID" value="NZ_AP024238.1"/>
</dbReference>
<gene>
    <name evidence="1" type="ORF">MIZ03_3830</name>
</gene>